<organism evidence="1">
    <name type="scientific">Amphimedon queenslandica</name>
    <name type="common">Sponge</name>
    <dbReference type="NCBI Taxonomy" id="400682"/>
    <lineage>
        <taxon>Eukaryota</taxon>
        <taxon>Metazoa</taxon>
        <taxon>Porifera</taxon>
        <taxon>Demospongiae</taxon>
        <taxon>Heteroscleromorpha</taxon>
        <taxon>Haplosclerida</taxon>
        <taxon>Niphatidae</taxon>
        <taxon>Amphimedon</taxon>
    </lineage>
</organism>
<dbReference type="InParanoid" id="A0A1X7UA16"/>
<proteinExistence type="predicted"/>
<protein>
    <submittedName>
        <fullName evidence="1">Uncharacterized protein</fullName>
    </submittedName>
</protein>
<evidence type="ECO:0000313" key="1">
    <source>
        <dbReference type="EnsemblMetazoa" id="Aqu2.1.24797_001"/>
    </source>
</evidence>
<name>A0A1X7UA16_AMPQE</name>
<accession>A0A1X7UA16</accession>
<dbReference type="AlphaFoldDB" id="A0A1X7UA16"/>
<dbReference type="EnsemblMetazoa" id="Aqu2.1.24797_001">
    <property type="protein sequence ID" value="Aqu2.1.24797_001"/>
    <property type="gene ID" value="Aqu2.1.24797"/>
</dbReference>
<sequence length="78" mass="8803">MIVSRLIAQNLWSMPDMRPGFSLNTFSSNPKMLYGYLKQFSRSPSLPQHVHYGSVSTSDAHTKAELFNSFFNSVFTPG</sequence>
<reference evidence="1" key="1">
    <citation type="submission" date="2017-05" db="UniProtKB">
        <authorList>
            <consortium name="EnsemblMetazoa"/>
        </authorList>
    </citation>
    <scope>IDENTIFICATION</scope>
</reference>